<protein>
    <submittedName>
        <fullName evidence="1">Uncharacterized protein</fullName>
    </submittedName>
</protein>
<reference evidence="1 2" key="1">
    <citation type="submission" date="2011-08" db="EMBL/GenBank/DDBJ databases">
        <authorList>
            <person name="Weinstock G."/>
            <person name="Sodergren E."/>
            <person name="Clifton S."/>
            <person name="Fulton L."/>
            <person name="Fulton B."/>
            <person name="Courtney L."/>
            <person name="Fronick C."/>
            <person name="Harrison M."/>
            <person name="Strong C."/>
            <person name="Farmer C."/>
            <person name="Delahaunty K."/>
            <person name="Markovic C."/>
            <person name="Hall O."/>
            <person name="Minx P."/>
            <person name="Tomlinson C."/>
            <person name="Mitreva M."/>
            <person name="Hou S."/>
            <person name="Chen J."/>
            <person name="Wollam A."/>
            <person name="Pepin K.H."/>
            <person name="Johnson M."/>
            <person name="Bhonagiri V."/>
            <person name="Zhang X."/>
            <person name="Suruliraj S."/>
            <person name="Warren W."/>
            <person name="Chinwalla A."/>
            <person name="Mardis E.R."/>
            <person name="Wilson R.K."/>
        </authorList>
    </citation>
    <scope>NUCLEOTIDE SEQUENCE [LARGE SCALE GENOMIC DNA]</scope>
    <source>
        <strain evidence="1 2">F0432</strain>
    </source>
</reference>
<feature type="non-terminal residue" evidence="1">
    <location>
        <position position="1"/>
    </location>
</feature>
<sequence length="134" mass="16328">RWDEYFRKRSIYADEAWVHRSQPLNRYHNFFGGIFGEEKYIDRLNTDLTKIINKYSLPRIEIKWSNLDGRNNDMYKELITCLSNHIISGKIRYRQMLKDRSYHYVGESSGTELDVQFKQYYQFLKLAFGFQYLD</sequence>
<name>G9ZCW6_9GAMM</name>
<comment type="caution">
    <text evidence="1">The sequence shown here is derived from an EMBL/GenBank/DDBJ whole genome shotgun (WGS) entry which is preliminary data.</text>
</comment>
<evidence type="ECO:0000313" key="2">
    <source>
        <dbReference type="Proteomes" id="UP000004750"/>
    </source>
</evidence>
<dbReference type="EMBL" id="AGCM01000030">
    <property type="protein sequence ID" value="EHM55586.1"/>
    <property type="molecule type" value="Genomic_DNA"/>
</dbReference>
<dbReference type="Proteomes" id="UP000004750">
    <property type="component" value="Unassembled WGS sequence"/>
</dbReference>
<organism evidence="1 2">
    <name type="scientific">Cardiobacterium valvarum F0432</name>
    <dbReference type="NCBI Taxonomy" id="797473"/>
    <lineage>
        <taxon>Bacteria</taxon>
        <taxon>Pseudomonadati</taxon>
        <taxon>Pseudomonadota</taxon>
        <taxon>Gammaproteobacteria</taxon>
        <taxon>Cardiobacteriales</taxon>
        <taxon>Cardiobacteriaceae</taxon>
        <taxon>Cardiobacterium</taxon>
    </lineage>
</organism>
<accession>G9ZCW6</accession>
<evidence type="ECO:0000313" key="1">
    <source>
        <dbReference type="EMBL" id="EHM55586.1"/>
    </source>
</evidence>
<dbReference type="AlphaFoldDB" id="G9ZCW6"/>
<gene>
    <name evidence="1" type="ORF">HMPREF9080_00595</name>
</gene>
<proteinExistence type="predicted"/>
<dbReference type="HOGENOM" id="CLU_1890059_0_0_6"/>